<proteinExistence type="predicted"/>
<gene>
    <name evidence="1" type="ORF">PUN28_000505</name>
</gene>
<dbReference type="AlphaFoldDB" id="A0AAW2GZU1"/>
<accession>A0AAW2GZU1</accession>
<organism evidence="1 2">
    <name type="scientific">Cardiocondyla obscurior</name>
    <dbReference type="NCBI Taxonomy" id="286306"/>
    <lineage>
        <taxon>Eukaryota</taxon>
        <taxon>Metazoa</taxon>
        <taxon>Ecdysozoa</taxon>
        <taxon>Arthropoda</taxon>
        <taxon>Hexapoda</taxon>
        <taxon>Insecta</taxon>
        <taxon>Pterygota</taxon>
        <taxon>Neoptera</taxon>
        <taxon>Endopterygota</taxon>
        <taxon>Hymenoptera</taxon>
        <taxon>Apocrita</taxon>
        <taxon>Aculeata</taxon>
        <taxon>Formicoidea</taxon>
        <taxon>Formicidae</taxon>
        <taxon>Myrmicinae</taxon>
        <taxon>Cardiocondyla</taxon>
    </lineage>
</organism>
<evidence type="ECO:0000313" key="1">
    <source>
        <dbReference type="EMBL" id="KAL0132845.1"/>
    </source>
</evidence>
<evidence type="ECO:0008006" key="3">
    <source>
        <dbReference type="Google" id="ProtNLM"/>
    </source>
</evidence>
<reference evidence="1 2" key="1">
    <citation type="submission" date="2023-03" db="EMBL/GenBank/DDBJ databases">
        <title>High recombination rates correlate with genetic variation in Cardiocondyla obscurior ants.</title>
        <authorList>
            <person name="Errbii M."/>
        </authorList>
    </citation>
    <scope>NUCLEOTIDE SEQUENCE [LARGE SCALE GENOMIC DNA]</scope>
    <source>
        <strain evidence="1">Alpha-2009</strain>
        <tissue evidence="1">Whole body</tissue>
    </source>
</reference>
<protein>
    <recommendedName>
        <fullName evidence="3">MADF domain-containing protein</fullName>
    </recommendedName>
</protein>
<sequence>MDNQKNITPNIAELEETELSTSLHRELIKLVKVNEILWKKRCSLYNDAEMKKLKKEKKSAHRSGAGADEITYISDWPLYKDTVSVWARGSINATSVASQESDGCEKIESLALFFLSDVIVTSRVQIFSFVSSDETLPKSSYFLFIAGRLTVF</sequence>
<comment type="caution">
    <text evidence="1">The sequence shown here is derived from an EMBL/GenBank/DDBJ whole genome shotgun (WGS) entry which is preliminary data.</text>
</comment>
<dbReference type="EMBL" id="JADYXP020000001">
    <property type="protein sequence ID" value="KAL0132845.1"/>
    <property type="molecule type" value="Genomic_DNA"/>
</dbReference>
<keyword evidence="2" id="KW-1185">Reference proteome</keyword>
<evidence type="ECO:0000313" key="2">
    <source>
        <dbReference type="Proteomes" id="UP001430953"/>
    </source>
</evidence>
<dbReference type="Proteomes" id="UP001430953">
    <property type="component" value="Unassembled WGS sequence"/>
</dbReference>
<name>A0AAW2GZU1_9HYME</name>